<reference evidence="2 3" key="1">
    <citation type="submission" date="2019-02" db="EMBL/GenBank/DDBJ databases">
        <title>Deep-cultivation of Planctomycetes and their phenomic and genomic characterization uncovers novel biology.</title>
        <authorList>
            <person name="Wiegand S."/>
            <person name="Jogler M."/>
            <person name="Boedeker C."/>
            <person name="Pinto D."/>
            <person name="Vollmers J."/>
            <person name="Rivas-Marin E."/>
            <person name="Kohn T."/>
            <person name="Peeters S.H."/>
            <person name="Heuer A."/>
            <person name="Rast P."/>
            <person name="Oberbeckmann S."/>
            <person name="Bunk B."/>
            <person name="Jeske O."/>
            <person name="Meyerdierks A."/>
            <person name="Storesund J.E."/>
            <person name="Kallscheuer N."/>
            <person name="Luecker S."/>
            <person name="Lage O.M."/>
            <person name="Pohl T."/>
            <person name="Merkel B.J."/>
            <person name="Hornburger P."/>
            <person name="Mueller R.-W."/>
            <person name="Bruemmer F."/>
            <person name="Labrenz M."/>
            <person name="Spormann A.M."/>
            <person name="Op den Camp H."/>
            <person name="Overmann J."/>
            <person name="Amann R."/>
            <person name="Jetten M.S.M."/>
            <person name="Mascher T."/>
            <person name="Medema M.H."/>
            <person name="Devos D.P."/>
            <person name="Kaster A.-K."/>
            <person name="Ovreas L."/>
            <person name="Rohde M."/>
            <person name="Galperin M.Y."/>
            <person name="Jogler C."/>
        </authorList>
    </citation>
    <scope>NUCLEOTIDE SEQUENCE [LARGE SCALE GENOMIC DNA]</scope>
    <source>
        <strain evidence="2 3">Spa11</strain>
    </source>
</reference>
<dbReference type="AlphaFoldDB" id="A0A518K8M1"/>
<gene>
    <name evidence="2" type="ORF">Spa11_23430</name>
</gene>
<dbReference type="KEGG" id="bmei:Spa11_23430"/>
<evidence type="ECO:0000313" key="3">
    <source>
        <dbReference type="Proteomes" id="UP000316426"/>
    </source>
</evidence>
<keyword evidence="3" id="KW-1185">Reference proteome</keyword>
<evidence type="ECO:0000256" key="1">
    <source>
        <dbReference type="SAM" id="Phobius"/>
    </source>
</evidence>
<proteinExistence type="predicted"/>
<dbReference type="InterPro" id="IPR004714">
    <property type="entry name" value="Cyt_oxidase_maturation_cbb3"/>
</dbReference>
<dbReference type="EMBL" id="CP036349">
    <property type="protein sequence ID" value="QDV74143.1"/>
    <property type="molecule type" value="Genomic_DNA"/>
</dbReference>
<organism evidence="2 3">
    <name type="scientific">Botrimarina mediterranea</name>
    <dbReference type="NCBI Taxonomy" id="2528022"/>
    <lineage>
        <taxon>Bacteria</taxon>
        <taxon>Pseudomonadati</taxon>
        <taxon>Planctomycetota</taxon>
        <taxon>Planctomycetia</taxon>
        <taxon>Pirellulales</taxon>
        <taxon>Lacipirellulaceae</taxon>
        <taxon>Botrimarina</taxon>
    </lineage>
</organism>
<feature type="transmembrane region" description="Helical" evidence="1">
    <location>
        <begin position="6"/>
        <end position="26"/>
    </location>
</feature>
<sequence length="52" mass="5795">MSVVFVMVPIALVLAAVAVTAFIWAARDGQFDDTETPAHRMLFDDQETKRGR</sequence>
<evidence type="ECO:0000313" key="2">
    <source>
        <dbReference type="EMBL" id="QDV74143.1"/>
    </source>
</evidence>
<protein>
    <submittedName>
        <fullName evidence="2">Cytochrome oxidase maturation protein cbb3-type</fullName>
    </submittedName>
</protein>
<keyword evidence="1" id="KW-0472">Membrane</keyword>
<dbReference type="Pfam" id="PF03597">
    <property type="entry name" value="FixS"/>
    <property type="match status" value="1"/>
</dbReference>
<dbReference type="PANTHER" id="PTHR41532:SF1">
    <property type="entry name" value="FIXS PROTEIN"/>
    <property type="match status" value="1"/>
</dbReference>
<name>A0A518K8M1_9BACT</name>
<keyword evidence="1" id="KW-0812">Transmembrane</keyword>
<dbReference type="PANTHER" id="PTHR41532">
    <property type="entry name" value="FIXS PROTEIN"/>
    <property type="match status" value="1"/>
</dbReference>
<dbReference type="Proteomes" id="UP000316426">
    <property type="component" value="Chromosome"/>
</dbReference>
<accession>A0A518K8M1</accession>
<dbReference type="RefSeq" id="WP_145112284.1">
    <property type="nucleotide sequence ID" value="NZ_CP036349.1"/>
</dbReference>
<keyword evidence="1" id="KW-1133">Transmembrane helix</keyword>
<dbReference type="NCBIfam" id="TIGR00847">
    <property type="entry name" value="ccoS"/>
    <property type="match status" value="1"/>
</dbReference>